<accession>D7VK00</accession>
<dbReference type="Pfam" id="PF04397">
    <property type="entry name" value="LytTR"/>
    <property type="match status" value="1"/>
</dbReference>
<gene>
    <name evidence="2" type="ORF">HMPREF0766_11319</name>
</gene>
<evidence type="ECO:0000259" key="1">
    <source>
        <dbReference type="SMART" id="SM00850"/>
    </source>
</evidence>
<comment type="caution">
    <text evidence="2">The sequence shown here is derived from an EMBL/GenBank/DDBJ whole genome shotgun (WGS) entry which is preliminary data.</text>
</comment>
<dbReference type="InterPro" id="IPR007492">
    <property type="entry name" value="LytTR_DNA-bd_dom"/>
</dbReference>
<dbReference type="Gene3D" id="2.40.50.1020">
    <property type="entry name" value="LytTr DNA-binding domain"/>
    <property type="match status" value="1"/>
</dbReference>
<keyword evidence="3" id="KW-1185">Reference proteome</keyword>
<protein>
    <recommendedName>
        <fullName evidence="1">HTH LytTR-type domain-containing protein</fullName>
    </recommendedName>
</protein>
<evidence type="ECO:0000313" key="2">
    <source>
        <dbReference type="EMBL" id="EFK58602.1"/>
    </source>
</evidence>
<dbReference type="SMART" id="SM00850">
    <property type="entry name" value="LytTR"/>
    <property type="match status" value="1"/>
</dbReference>
<dbReference type="GO" id="GO:0003677">
    <property type="term" value="F:DNA binding"/>
    <property type="evidence" value="ECO:0007669"/>
    <property type="project" value="InterPro"/>
</dbReference>
<proteinExistence type="predicted"/>
<organism evidence="2 3">
    <name type="scientific">Sphingobacterium spiritivorum ATCC 33861</name>
    <dbReference type="NCBI Taxonomy" id="525373"/>
    <lineage>
        <taxon>Bacteria</taxon>
        <taxon>Pseudomonadati</taxon>
        <taxon>Bacteroidota</taxon>
        <taxon>Sphingobacteriia</taxon>
        <taxon>Sphingobacteriales</taxon>
        <taxon>Sphingobacteriaceae</taxon>
        <taxon>Sphingobacterium</taxon>
    </lineage>
</organism>
<dbReference type="EMBL" id="ACHA02000005">
    <property type="protein sequence ID" value="EFK58602.1"/>
    <property type="molecule type" value="Genomic_DNA"/>
</dbReference>
<sequence>MYMTSIESLKYLIKERDVTLIISAADITHCVSMGAHTELVRRNEKGYVIKKNIKTVLEELSHPYFIRVSRSLVVNLQYLKCIHNREKQIELESGIRLEFSIAAFKLTQEVEHIFKNGSKTYSLY</sequence>
<evidence type="ECO:0000313" key="3">
    <source>
        <dbReference type="Proteomes" id="UP000006258"/>
    </source>
</evidence>
<feature type="domain" description="HTH LytTR-type" evidence="1">
    <location>
        <begin position="17"/>
        <end position="112"/>
    </location>
</feature>
<name>D7VK00_SPHSI</name>
<dbReference type="AlphaFoldDB" id="D7VK00"/>
<dbReference type="HOGENOM" id="CLU_2002453_0_0_10"/>
<dbReference type="Proteomes" id="UP000006258">
    <property type="component" value="Unassembled WGS sequence"/>
</dbReference>
<reference evidence="2" key="1">
    <citation type="submission" date="2010-07" db="EMBL/GenBank/DDBJ databases">
        <authorList>
            <person name="Muzny D."/>
            <person name="Qin X."/>
            <person name="Buhay C."/>
            <person name="Dugan-Rocha S."/>
            <person name="Ding Y."/>
            <person name="Chen G."/>
            <person name="Hawes A."/>
            <person name="Holder M."/>
            <person name="Jhangiani S."/>
            <person name="Johnson A."/>
            <person name="Khan Z."/>
            <person name="Li Z."/>
            <person name="Liu W."/>
            <person name="Liu X."/>
            <person name="Perez L."/>
            <person name="Shen H."/>
            <person name="Wang Q."/>
            <person name="Watt J."/>
            <person name="Xi L."/>
            <person name="Xin Y."/>
            <person name="Zhou J."/>
            <person name="Deng J."/>
            <person name="Jiang H."/>
            <person name="Liu Y."/>
            <person name="Qu J."/>
            <person name="Song X.-Z."/>
            <person name="Zhang L."/>
            <person name="Villasana D."/>
            <person name="Johnson A."/>
            <person name="Liu J."/>
            <person name="Liyanage D."/>
            <person name="Lorensuhewa L."/>
            <person name="Robinson T."/>
            <person name="Song A."/>
            <person name="Song B.-B."/>
            <person name="Dinh H."/>
            <person name="Thornton R."/>
            <person name="Coyle M."/>
            <person name="Francisco L."/>
            <person name="Jackson L."/>
            <person name="Javaid M."/>
            <person name="Korchina V."/>
            <person name="Kovar C."/>
            <person name="Mata R."/>
            <person name="Mathew T."/>
            <person name="Ngo R."/>
            <person name="Nguyen L."/>
            <person name="Nguyen N."/>
            <person name="Okwuonu G."/>
            <person name="Ongeri F."/>
            <person name="Pham C."/>
            <person name="Simmons D."/>
            <person name="Wilczek-Boney K."/>
            <person name="Hale W."/>
            <person name="Jakkamsetti A."/>
            <person name="Pham P."/>
            <person name="Ruth R."/>
            <person name="San Lucas F."/>
            <person name="Warren J."/>
            <person name="Zhang J."/>
            <person name="Zhao Z."/>
            <person name="Zhou C."/>
            <person name="Zhu D."/>
            <person name="Lee S."/>
            <person name="Bess C."/>
            <person name="Blankenburg K."/>
            <person name="Forbes L."/>
            <person name="Fu Q."/>
            <person name="Gubbala S."/>
            <person name="Hirani K."/>
            <person name="Jayaseelan J.C."/>
            <person name="Lara F."/>
            <person name="Munidasa M."/>
            <person name="Palculict T."/>
            <person name="Patil S."/>
            <person name="Pu L.-L."/>
            <person name="Saada N."/>
            <person name="Tang L."/>
            <person name="Weissenberger G."/>
            <person name="Zhu Y."/>
            <person name="Hemphill L."/>
            <person name="Shang Y."/>
            <person name="Youmans B."/>
            <person name="Ayvaz T."/>
            <person name="Ross M."/>
            <person name="Santibanez J."/>
            <person name="Aqrawi P."/>
            <person name="Gross S."/>
            <person name="Joshi V."/>
            <person name="Fowler G."/>
            <person name="Nazareth L."/>
            <person name="Reid J."/>
            <person name="Worley K."/>
            <person name="Petrosino J."/>
            <person name="Highlander S."/>
            <person name="Gibbs R."/>
        </authorList>
    </citation>
    <scope>NUCLEOTIDE SEQUENCE [LARGE SCALE GENOMIC DNA]</scope>
    <source>
        <strain evidence="2">ATCC 33861</strain>
    </source>
</reference>